<reference evidence="5 7" key="1">
    <citation type="submission" date="2017-10" db="EMBL/GenBank/DDBJ databases">
        <title>Effective Description of Clostridium neonatale sp. nov. linked to necrotizing enterocolitis in neonates and a clarification of species assignable to the genus Clostridium (Prazmowski 1880) emend. Lawson and Rainey 2016.</title>
        <authorList>
            <person name="Bernard K."/>
            <person name="Burdz T."/>
            <person name="Wiebe D."/>
            <person name="Balcewich B."/>
            <person name="Alfa M."/>
            <person name="Bernier A.-M."/>
        </authorList>
    </citation>
    <scope>NUCLEOTIDE SEQUENCE [LARGE SCALE GENOMIC DNA]</scope>
    <source>
        <strain evidence="5 7">LCDC99A005</strain>
    </source>
</reference>
<dbReference type="EMBL" id="CAMTCP010000248">
    <property type="protein sequence ID" value="CAI3643335.1"/>
    <property type="molecule type" value="Genomic_DNA"/>
</dbReference>
<feature type="transmembrane region" description="Helical" evidence="1">
    <location>
        <begin position="147"/>
        <end position="169"/>
    </location>
</feature>
<evidence type="ECO:0000313" key="3">
    <source>
        <dbReference type="EMBL" id="CAG9709032.1"/>
    </source>
</evidence>
<keyword evidence="7" id="KW-1185">Reference proteome</keyword>
<evidence type="ECO:0000313" key="7">
    <source>
        <dbReference type="Proteomes" id="UP000220840"/>
    </source>
</evidence>
<dbReference type="STRING" id="137838.GCA_001458595_01950"/>
<dbReference type="RefSeq" id="WP_058294779.1">
    <property type="nucleotide sequence ID" value="NZ_CAKJVD010000035.1"/>
</dbReference>
<evidence type="ECO:0000256" key="1">
    <source>
        <dbReference type="SAM" id="Phobius"/>
    </source>
</evidence>
<evidence type="ECO:0000313" key="4">
    <source>
        <dbReference type="EMBL" id="CAI3643335.1"/>
    </source>
</evidence>
<reference evidence="4" key="4">
    <citation type="submission" date="2022-10" db="EMBL/GenBank/DDBJ databases">
        <authorList>
            <person name="Aires J."/>
            <person name="Mesa V."/>
        </authorList>
    </citation>
    <scope>NUCLEOTIDE SEQUENCE</scope>
    <source>
        <strain evidence="4">Clostridium neonatale JD116</strain>
    </source>
</reference>
<evidence type="ECO:0000313" key="6">
    <source>
        <dbReference type="EMBL" id="VCT84011.1"/>
    </source>
</evidence>
<dbReference type="Proteomes" id="UP000220840">
    <property type="component" value="Unassembled WGS sequence"/>
</dbReference>
<dbReference type="Proteomes" id="UP000789738">
    <property type="component" value="Unassembled WGS sequence"/>
</dbReference>
<keyword evidence="1" id="KW-1133">Transmembrane helix</keyword>
<dbReference type="EMBL" id="UWJD01000001">
    <property type="protein sequence ID" value="VCT84011.1"/>
    <property type="molecule type" value="Genomic_DNA"/>
</dbReference>
<evidence type="ECO:0000313" key="8">
    <source>
        <dbReference type="Proteomes" id="UP000431451"/>
    </source>
</evidence>
<accession>A0A2A7MHM7</accession>
<dbReference type="Proteomes" id="UP000431451">
    <property type="component" value="Unassembled WGS sequence"/>
</dbReference>
<keyword evidence="1" id="KW-0472">Membrane</keyword>
<reference evidence="3" key="3">
    <citation type="submission" date="2021-10" db="EMBL/GenBank/DDBJ databases">
        <authorList>
            <person name="Mesa V."/>
        </authorList>
    </citation>
    <scope>NUCLEOTIDE SEQUENCE</scope>
    <source>
        <strain evidence="3">CC3_PB</strain>
    </source>
</reference>
<reference evidence="6 8" key="2">
    <citation type="submission" date="2018-06" db="EMBL/GenBank/DDBJ databases">
        <authorList>
            <consortium name="IHU Genomes"/>
        </authorList>
    </citation>
    <scope>NUCLEOTIDE SEQUENCE [LARGE SCALE GENOMIC DNA]</scope>
    <source>
        <strain evidence="6 8">NEC25</strain>
    </source>
</reference>
<feature type="transmembrane region" description="Helical" evidence="1">
    <location>
        <begin position="94"/>
        <end position="114"/>
    </location>
</feature>
<protein>
    <submittedName>
        <fullName evidence="3">Anti-YalC sigma factor YalD</fullName>
    </submittedName>
</protein>
<dbReference type="EMBL" id="PDCJ01000001">
    <property type="protein sequence ID" value="PEG30608.1"/>
    <property type="molecule type" value="Genomic_DNA"/>
</dbReference>
<proteinExistence type="predicted"/>
<name>A0A2A7MHM7_9CLOT</name>
<dbReference type="AlphaFoldDB" id="A0A2A7MHM7"/>
<dbReference type="EMBL" id="CAKJVE010000004">
    <property type="protein sequence ID" value="CAG9709032.1"/>
    <property type="molecule type" value="Genomic_DNA"/>
</dbReference>
<dbReference type="OrthoDB" id="6194834at2"/>
<gene>
    <name evidence="4" type="ORF">CNEO2_40117</name>
    <name evidence="3" type="ORF">CNEO_43925</name>
    <name evidence="6" type="ORF">CNEONATNEC25_01610</name>
    <name evidence="5" type="ORF">CQ394_02475</name>
</gene>
<dbReference type="Proteomes" id="UP001189143">
    <property type="component" value="Unassembled WGS sequence"/>
</dbReference>
<dbReference type="Pfam" id="PF13490">
    <property type="entry name" value="zf-HC2"/>
    <property type="match status" value="1"/>
</dbReference>
<dbReference type="InterPro" id="IPR027383">
    <property type="entry name" value="Znf_put"/>
</dbReference>
<organism evidence="5 7">
    <name type="scientific">Clostridium neonatale</name>
    <dbReference type="NCBI Taxonomy" id="137838"/>
    <lineage>
        <taxon>Bacteria</taxon>
        <taxon>Bacillati</taxon>
        <taxon>Bacillota</taxon>
        <taxon>Clostridia</taxon>
        <taxon>Eubacteriales</taxon>
        <taxon>Clostridiaceae</taxon>
        <taxon>Clostridium</taxon>
    </lineage>
</organism>
<evidence type="ECO:0000313" key="5">
    <source>
        <dbReference type="EMBL" id="PEG30608.1"/>
    </source>
</evidence>
<evidence type="ECO:0000259" key="2">
    <source>
        <dbReference type="Pfam" id="PF13490"/>
    </source>
</evidence>
<sequence length="171" mass="20095">MKELECYVIRDLLPNYIEGLTCEETNDLIVDHLKSCGECRKLCESYKTELKIPVEKPNTDDKKIIKGMRFKFLWYLFWPMFYGATLQFREEGSLEFLITALLITGFALWQAPVLDFDFDIDDTKKSFYEREERNINSGNGSFFTQGLFWLIPIIIPILFKAIPILISYFNS</sequence>
<dbReference type="GeneID" id="68876957"/>
<feature type="domain" description="Putative zinc-finger" evidence="2">
    <location>
        <begin position="6"/>
        <end position="40"/>
    </location>
</feature>
<keyword evidence="1" id="KW-0812">Transmembrane</keyword>